<accession>A0A482SX95</accession>
<dbReference type="Proteomes" id="UP000293535">
    <property type="component" value="Unassembled WGS sequence"/>
</dbReference>
<dbReference type="GO" id="GO:0006799">
    <property type="term" value="P:polyphosphate biosynthetic process"/>
    <property type="evidence" value="ECO:0007669"/>
    <property type="project" value="InterPro"/>
</dbReference>
<dbReference type="InterPro" id="IPR025200">
    <property type="entry name" value="PPK_C_dom2"/>
</dbReference>
<evidence type="ECO:0000313" key="4">
    <source>
        <dbReference type="Proteomes" id="UP000293535"/>
    </source>
</evidence>
<dbReference type="PANTHER" id="PTHR30218:SF0">
    <property type="entry name" value="POLYPHOSPHATE KINASE"/>
    <property type="match status" value="1"/>
</dbReference>
<evidence type="ECO:0000259" key="2">
    <source>
        <dbReference type="Pfam" id="PF13090"/>
    </source>
</evidence>
<evidence type="ECO:0000256" key="1">
    <source>
        <dbReference type="SAM" id="MobiDB-lite"/>
    </source>
</evidence>
<protein>
    <submittedName>
        <fullName evidence="3">Polyphosphate kinase 1</fullName>
    </submittedName>
</protein>
<feature type="non-terminal residue" evidence="3">
    <location>
        <position position="1"/>
    </location>
</feature>
<evidence type="ECO:0000313" key="3">
    <source>
        <dbReference type="EMBL" id="RYJ08008.1"/>
    </source>
</evidence>
<dbReference type="GO" id="GO:0009358">
    <property type="term" value="C:polyphosphate kinase complex"/>
    <property type="evidence" value="ECO:0007669"/>
    <property type="project" value="InterPro"/>
</dbReference>
<dbReference type="AlphaFoldDB" id="A0A482SX95"/>
<reference evidence="3 4" key="1">
    <citation type="submission" date="2018-12" db="EMBL/GenBank/DDBJ databases">
        <title>Draft genome sequence of Haloarcula hispinica strain 18.1, an halophilic archaeon isolated from Chott El Jerid of Southern Tunisia.</title>
        <authorList>
            <person name="Najjari A."/>
            <person name="Ben Dhia O."/>
            <person name="Ferjani R."/>
            <person name="Mahjoubi M."/>
            <person name="Sghaier H."/>
            <person name="Elshahed M."/>
            <person name="Ouzari H.I."/>
            <person name="Cherid A."/>
            <person name="Youssef N."/>
        </authorList>
    </citation>
    <scope>NUCLEOTIDE SEQUENCE [LARGE SCALE GENOMIC DNA]</scope>
    <source>
        <strain evidence="3 4">18.1</strain>
    </source>
</reference>
<proteinExistence type="predicted"/>
<dbReference type="Pfam" id="PF13090">
    <property type="entry name" value="PP_kinase_C"/>
    <property type="match status" value="1"/>
</dbReference>
<sequence length="200" mass="22479">PEYYIGSADWMTRNLDYRVEAVTPVTSPKIQRQLRFTLDLLLSDNRKLWEMDSDGEYHQRYPDDGERVISAQDILMREALKAGRSEDLITGIPGDYPIAGDLCITGDGTEQPTETGAESKPLTESEGECTASDADTTDEPFEVTDGGNPDEVLATYSDRWYVPDSVVYNYAVRTPDGERRYLKTKAGVTDLLERLYSDTE</sequence>
<organism evidence="3 4">
    <name type="scientific">Haloarcula hispanica</name>
    <dbReference type="NCBI Taxonomy" id="51589"/>
    <lineage>
        <taxon>Archaea</taxon>
        <taxon>Methanobacteriati</taxon>
        <taxon>Methanobacteriota</taxon>
        <taxon>Stenosarchaea group</taxon>
        <taxon>Halobacteria</taxon>
        <taxon>Halobacteriales</taxon>
        <taxon>Haloarculaceae</taxon>
        <taxon>Haloarcula</taxon>
    </lineage>
</organism>
<keyword evidence="3" id="KW-0418">Kinase</keyword>
<feature type="domain" description="Polyphosphate kinase C-terminal" evidence="2">
    <location>
        <begin position="1"/>
        <end position="72"/>
    </location>
</feature>
<dbReference type="PANTHER" id="PTHR30218">
    <property type="entry name" value="POLYPHOSPHATE KINASE"/>
    <property type="match status" value="1"/>
</dbReference>
<dbReference type="InterPro" id="IPR003414">
    <property type="entry name" value="PP_kinase"/>
</dbReference>
<dbReference type="SUPFAM" id="SSF56024">
    <property type="entry name" value="Phospholipase D/nuclease"/>
    <property type="match status" value="1"/>
</dbReference>
<feature type="region of interest" description="Disordered" evidence="1">
    <location>
        <begin position="107"/>
        <end position="149"/>
    </location>
</feature>
<gene>
    <name evidence="3" type="ORF">ELS20_17965</name>
</gene>
<comment type="caution">
    <text evidence="3">The sequence shown here is derived from an EMBL/GenBank/DDBJ whole genome shotgun (WGS) entry which is preliminary data.</text>
</comment>
<keyword evidence="3" id="KW-0808">Transferase</keyword>
<name>A0A482SX95_HALHI</name>
<dbReference type="Gene3D" id="3.30.870.10">
    <property type="entry name" value="Endonuclease Chain A"/>
    <property type="match status" value="1"/>
</dbReference>
<dbReference type="EMBL" id="RZIG01000004">
    <property type="protein sequence ID" value="RYJ08008.1"/>
    <property type="molecule type" value="Genomic_DNA"/>
</dbReference>
<dbReference type="GO" id="GO:0008976">
    <property type="term" value="F:polyphosphate kinase activity"/>
    <property type="evidence" value="ECO:0007669"/>
    <property type="project" value="InterPro"/>
</dbReference>